<evidence type="ECO:0000313" key="3">
    <source>
        <dbReference type="Proteomes" id="UP000721861"/>
    </source>
</evidence>
<dbReference type="Proteomes" id="UP000721861">
    <property type="component" value="Unassembled WGS sequence"/>
</dbReference>
<sequence>MNNYFINYMIEFLVLGVVLVIGMIVLISRRNQKRRLLKEGVKTTGLVRKFESVYRGSTNAEITIAIIEFETKNGNLIVVEKMNVKKYRIGQRVDVVYNENDPEDFILS</sequence>
<accession>A0ABS5KCR1</accession>
<dbReference type="RefSeq" id="WP_212229557.1">
    <property type="nucleotide sequence ID" value="NZ_JAGUCN010000018.1"/>
</dbReference>
<keyword evidence="3" id="KW-1185">Reference proteome</keyword>
<evidence type="ECO:0000256" key="1">
    <source>
        <dbReference type="SAM" id="Phobius"/>
    </source>
</evidence>
<evidence type="ECO:0000313" key="2">
    <source>
        <dbReference type="EMBL" id="MBS2212756.1"/>
    </source>
</evidence>
<keyword evidence="1" id="KW-1133">Transmembrane helix</keyword>
<keyword evidence="1" id="KW-0472">Membrane</keyword>
<comment type="caution">
    <text evidence="2">The sequence shown here is derived from an EMBL/GenBank/DDBJ whole genome shotgun (WGS) entry which is preliminary data.</text>
</comment>
<name>A0ABS5KCR1_9BACT</name>
<gene>
    <name evidence="2" type="ORF">KEM09_15155</name>
</gene>
<proteinExistence type="predicted"/>
<dbReference type="EMBL" id="JAGUCN010000018">
    <property type="protein sequence ID" value="MBS2212756.1"/>
    <property type="molecule type" value="Genomic_DNA"/>
</dbReference>
<organism evidence="2 3">
    <name type="scientific">Carboxylicivirga mesophila</name>
    <dbReference type="NCBI Taxonomy" id="1166478"/>
    <lineage>
        <taxon>Bacteria</taxon>
        <taxon>Pseudomonadati</taxon>
        <taxon>Bacteroidota</taxon>
        <taxon>Bacteroidia</taxon>
        <taxon>Marinilabiliales</taxon>
        <taxon>Marinilabiliaceae</taxon>
        <taxon>Carboxylicivirga</taxon>
    </lineage>
</organism>
<protein>
    <submittedName>
        <fullName evidence="2">DUF3592 domain-containing protein</fullName>
    </submittedName>
</protein>
<reference evidence="2 3" key="1">
    <citation type="journal article" date="2014" name="Int. J. Syst. Evol. Microbiol.">
        <title>Carboxylicivirga gen. nov. in the family Marinilabiliaceae with two novel species, Carboxylicivirga mesophila sp. nov. and Carboxylicivirga taeanensis sp. nov., and reclassification of Cytophaga fermentans as Saccharicrinis fermentans gen. nov., comb. nov.</title>
        <authorList>
            <person name="Yang S.H."/>
            <person name="Seo H.S."/>
            <person name="Woo J.H."/>
            <person name="Oh H.M."/>
            <person name="Jang H."/>
            <person name="Lee J.H."/>
            <person name="Kim S.J."/>
            <person name="Kwon K.K."/>
        </authorList>
    </citation>
    <scope>NUCLEOTIDE SEQUENCE [LARGE SCALE GENOMIC DNA]</scope>
    <source>
        <strain evidence="2 3">JCM 18290</strain>
    </source>
</reference>
<feature type="transmembrane region" description="Helical" evidence="1">
    <location>
        <begin position="6"/>
        <end position="28"/>
    </location>
</feature>
<keyword evidence="1" id="KW-0812">Transmembrane</keyword>